<dbReference type="OrthoDB" id="19092at2759"/>
<feature type="domain" description="SH3" evidence="3">
    <location>
        <begin position="12"/>
        <end position="73"/>
    </location>
</feature>
<reference evidence="4" key="1">
    <citation type="journal article" date="2020" name="Stud. Mycol.">
        <title>101 Dothideomycetes genomes: a test case for predicting lifestyles and emergence of pathogens.</title>
        <authorList>
            <person name="Haridas S."/>
            <person name="Albert R."/>
            <person name="Binder M."/>
            <person name="Bloem J."/>
            <person name="Labutti K."/>
            <person name="Salamov A."/>
            <person name="Andreopoulos B."/>
            <person name="Baker S."/>
            <person name="Barry K."/>
            <person name="Bills G."/>
            <person name="Bluhm B."/>
            <person name="Cannon C."/>
            <person name="Castanera R."/>
            <person name="Culley D."/>
            <person name="Daum C."/>
            <person name="Ezra D."/>
            <person name="Gonzalez J."/>
            <person name="Henrissat B."/>
            <person name="Kuo A."/>
            <person name="Liang C."/>
            <person name="Lipzen A."/>
            <person name="Lutzoni F."/>
            <person name="Magnuson J."/>
            <person name="Mondo S."/>
            <person name="Nolan M."/>
            <person name="Ohm R."/>
            <person name="Pangilinan J."/>
            <person name="Park H.-J."/>
            <person name="Ramirez L."/>
            <person name="Alfaro M."/>
            <person name="Sun H."/>
            <person name="Tritt A."/>
            <person name="Yoshinaga Y."/>
            <person name="Zwiers L.-H."/>
            <person name="Turgeon B."/>
            <person name="Goodwin S."/>
            <person name="Spatafora J."/>
            <person name="Crous P."/>
            <person name="Grigoriev I."/>
        </authorList>
    </citation>
    <scope>NUCLEOTIDE SEQUENCE</scope>
    <source>
        <strain evidence="4">CBS 109.77</strain>
    </source>
</reference>
<dbReference type="Proteomes" id="UP000799757">
    <property type="component" value="Unassembled WGS sequence"/>
</dbReference>
<dbReference type="Gene3D" id="2.30.30.40">
    <property type="entry name" value="SH3 Domains"/>
    <property type="match status" value="1"/>
</dbReference>
<dbReference type="InterPro" id="IPR001452">
    <property type="entry name" value="SH3_domain"/>
</dbReference>
<dbReference type="EMBL" id="MU001748">
    <property type="protein sequence ID" value="KAF2800386.1"/>
    <property type="molecule type" value="Genomic_DNA"/>
</dbReference>
<name>A0A6A6XUZ5_9PLEO</name>
<dbReference type="PANTHER" id="PTHR14206">
    <property type="entry name" value="BRAIN-SPECIFIC ANGIOGENESIS INHIBITOR 1-ASSOCIATED PROTEIN 2"/>
    <property type="match status" value="1"/>
</dbReference>
<evidence type="ECO:0000256" key="2">
    <source>
        <dbReference type="PROSITE-ProRule" id="PRU00192"/>
    </source>
</evidence>
<organism evidence="4 5">
    <name type="scientific">Melanomma pulvis-pyrius CBS 109.77</name>
    <dbReference type="NCBI Taxonomy" id="1314802"/>
    <lineage>
        <taxon>Eukaryota</taxon>
        <taxon>Fungi</taxon>
        <taxon>Dikarya</taxon>
        <taxon>Ascomycota</taxon>
        <taxon>Pezizomycotina</taxon>
        <taxon>Dothideomycetes</taxon>
        <taxon>Pleosporomycetidae</taxon>
        <taxon>Pleosporales</taxon>
        <taxon>Melanommataceae</taxon>
        <taxon>Melanomma</taxon>
    </lineage>
</organism>
<protein>
    <submittedName>
        <fullName evidence="4">SH3-domain-containing protein</fullName>
    </submittedName>
</protein>
<evidence type="ECO:0000259" key="3">
    <source>
        <dbReference type="PROSITE" id="PS50002"/>
    </source>
</evidence>
<dbReference type="GO" id="GO:0051017">
    <property type="term" value="P:actin filament bundle assembly"/>
    <property type="evidence" value="ECO:0007669"/>
    <property type="project" value="TreeGrafter"/>
</dbReference>
<evidence type="ECO:0000256" key="1">
    <source>
        <dbReference type="ARBA" id="ARBA00022443"/>
    </source>
</evidence>
<proteinExistence type="predicted"/>
<dbReference type="CDD" id="cd00174">
    <property type="entry name" value="SH3"/>
    <property type="match status" value="1"/>
</dbReference>
<dbReference type="InterPro" id="IPR036028">
    <property type="entry name" value="SH3-like_dom_sf"/>
</dbReference>
<keyword evidence="5" id="KW-1185">Reference proteome</keyword>
<evidence type="ECO:0000313" key="5">
    <source>
        <dbReference type="Proteomes" id="UP000799757"/>
    </source>
</evidence>
<keyword evidence="1 2" id="KW-0728">SH3 domain</keyword>
<dbReference type="GO" id="GO:0005829">
    <property type="term" value="C:cytosol"/>
    <property type="evidence" value="ECO:0007669"/>
    <property type="project" value="TreeGrafter"/>
</dbReference>
<dbReference type="AlphaFoldDB" id="A0A6A6XUZ5"/>
<evidence type="ECO:0000313" key="4">
    <source>
        <dbReference type="EMBL" id="KAF2800386.1"/>
    </source>
</evidence>
<dbReference type="GO" id="GO:0030838">
    <property type="term" value="P:positive regulation of actin filament polymerization"/>
    <property type="evidence" value="ECO:0007669"/>
    <property type="project" value="TreeGrafter"/>
</dbReference>
<sequence length="78" mass="8743">MSNTPRPPQPQPRPVRVKAIYRFTAQLPTELALDPGDEIEVCEMSDIGWTYGRCLASGRSGWFPITYCDINDVGVETQ</sequence>
<dbReference type="Pfam" id="PF00018">
    <property type="entry name" value="SH3_1"/>
    <property type="match status" value="1"/>
</dbReference>
<dbReference type="SMART" id="SM00326">
    <property type="entry name" value="SH3"/>
    <property type="match status" value="1"/>
</dbReference>
<gene>
    <name evidence="4" type="ORF">K505DRAFT_320490</name>
</gene>
<dbReference type="InterPro" id="IPR027681">
    <property type="entry name" value="IRSp53/IRTKS/Pinkbar"/>
</dbReference>
<dbReference type="GO" id="GO:0005654">
    <property type="term" value="C:nucleoplasm"/>
    <property type="evidence" value="ECO:0007669"/>
    <property type="project" value="TreeGrafter"/>
</dbReference>
<accession>A0A6A6XUZ5</accession>
<dbReference type="PANTHER" id="PTHR14206:SF7">
    <property type="entry name" value="INSULIN RECEPTOR SUBSTRATE 53 KDA, ISOFORM A"/>
    <property type="match status" value="1"/>
</dbReference>
<dbReference type="PROSITE" id="PS50002">
    <property type="entry name" value="SH3"/>
    <property type="match status" value="1"/>
</dbReference>
<dbReference type="SUPFAM" id="SSF50044">
    <property type="entry name" value="SH3-domain"/>
    <property type="match status" value="1"/>
</dbReference>
<dbReference type="GO" id="GO:0051764">
    <property type="term" value="P:actin crosslink formation"/>
    <property type="evidence" value="ECO:0007669"/>
    <property type="project" value="TreeGrafter"/>
</dbReference>